<dbReference type="InterPro" id="IPR011051">
    <property type="entry name" value="RmlC_Cupin_sf"/>
</dbReference>
<evidence type="ECO:0000313" key="3">
    <source>
        <dbReference type="EMBL" id="TYT74661.1"/>
    </source>
</evidence>
<evidence type="ECO:0000256" key="1">
    <source>
        <dbReference type="SAM" id="SignalP"/>
    </source>
</evidence>
<gene>
    <name evidence="3" type="ORF">FIM25_08675</name>
</gene>
<dbReference type="AlphaFoldDB" id="A0A5Q4VF48"/>
<dbReference type="OrthoDB" id="287220at2"/>
<dbReference type="SUPFAM" id="SSF51182">
    <property type="entry name" value="RmlC-like cupins"/>
    <property type="match status" value="1"/>
</dbReference>
<protein>
    <submittedName>
        <fullName evidence="3">Cupin domain-containing protein</fullName>
    </submittedName>
</protein>
<dbReference type="InterPro" id="IPR013096">
    <property type="entry name" value="Cupin_2"/>
</dbReference>
<dbReference type="InterPro" id="IPR014710">
    <property type="entry name" value="RmlC-like_jellyroll"/>
</dbReference>
<comment type="caution">
    <text evidence="3">The sequence shown here is derived from an EMBL/GenBank/DDBJ whole genome shotgun (WGS) entry which is preliminary data.</text>
</comment>
<keyword evidence="1" id="KW-0732">Signal</keyword>
<reference evidence="3 4" key="1">
    <citation type="submission" date="2019-06" db="EMBL/GenBank/DDBJ databases">
        <title>Desulfobotulus mexicanus sp. nov., a novel sulfate-reducing bacterium isolated from the sediment of an alkaline crater lake in Mexico.</title>
        <authorList>
            <person name="Hirschler-Rea A."/>
        </authorList>
    </citation>
    <scope>NUCLEOTIDE SEQUENCE [LARGE SCALE GENOMIC DNA]</scope>
    <source>
        <strain evidence="3 4">PAR22N</strain>
    </source>
</reference>
<organism evidence="3 4">
    <name type="scientific">Desulfobotulus mexicanus</name>
    <dbReference type="NCBI Taxonomy" id="2586642"/>
    <lineage>
        <taxon>Bacteria</taxon>
        <taxon>Pseudomonadati</taxon>
        <taxon>Thermodesulfobacteriota</taxon>
        <taxon>Desulfobacteria</taxon>
        <taxon>Desulfobacterales</taxon>
        <taxon>Desulfobacteraceae</taxon>
        <taxon>Desulfobotulus</taxon>
    </lineage>
</organism>
<proteinExistence type="predicted"/>
<feature type="signal peptide" evidence="1">
    <location>
        <begin position="1"/>
        <end position="24"/>
    </location>
</feature>
<name>A0A5Q4VF48_9BACT</name>
<sequence>MRTRFTSLILAGFFLLALSSTAFSKEAGVVVKELAKTEKSWDGALLPAYPDGQPEIRILSIKIPAGQKLAVHKHPVINAGVLLSGQLRVHTEDGQVLDLHAGEAIVEVVNTWHWGESVGDSPAHIIVFYAGTADTPVTVIQD</sequence>
<accession>A0A5Q4VF48</accession>
<dbReference type="RefSeq" id="WP_139448316.1">
    <property type="nucleotide sequence ID" value="NZ_VDMB01000009.1"/>
</dbReference>
<feature type="chain" id="PRO_5024315597" evidence="1">
    <location>
        <begin position="25"/>
        <end position="142"/>
    </location>
</feature>
<dbReference type="Gene3D" id="2.60.120.10">
    <property type="entry name" value="Jelly Rolls"/>
    <property type="match status" value="1"/>
</dbReference>
<dbReference type="CDD" id="cd02236">
    <property type="entry name" value="cupin_CV2614-like"/>
    <property type="match status" value="1"/>
</dbReference>
<keyword evidence="4" id="KW-1185">Reference proteome</keyword>
<dbReference type="Pfam" id="PF07883">
    <property type="entry name" value="Cupin_2"/>
    <property type="match status" value="1"/>
</dbReference>
<evidence type="ECO:0000313" key="4">
    <source>
        <dbReference type="Proteomes" id="UP000321899"/>
    </source>
</evidence>
<dbReference type="Proteomes" id="UP000321899">
    <property type="component" value="Unassembled WGS sequence"/>
</dbReference>
<feature type="domain" description="Cupin type-2" evidence="2">
    <location>
        <begin position="62"/>
        <end position="129"/>
    </location>
</feature>
<evidence type="ECO:0000259" key="2">
    <source>
        <dbReference type="Pfam" id="PF07883"/>
    </source>
</evidence>
<dbReference type="EMBL" id="VDMB01000009">
    <property type="protein sequence ID" value="TYT74661.1"/>
    <property type="molecule type" value="Genomic_DNA"/>
</dbReference>